<feature type="repeat" description="ANK" evidence="2">
    <location>
        <begin position="970"/>
        <end position="1001"/>
    </location>
</feature>
<name>A0A2P2SWM4_9PEZI</name>
<proteinExistence type="predicted"/>
<feature type="repeat" description="ANK" evidence="2">
    <location>
        <begin position="1002"/>
        <end position="1034"/>
    </location>
</feature>
<dbReference type="PROSITE" id="PS50297">
    <property type="entry name" value="ANK_REP_REGION"/>
    <property type="match status" value="3"/>
</dbReference>
<protein>
    <submittedName>
        <fullName evidence="5">Uncharacterized protein</fullName>
    </submittedName>
</protein>
<accession>A0A2P2SWM4</accession>
<dbReference type="PANTHER" id="PTHR10039">
    <property type="entry name" value="AMELOGENIN"/>
    <property type="match status" value="1"/>
</dbReference>
<dbReference type="SMART" id="SM00248">
    <property type="entry name" value="ANK"/>
    <property type="match status" value="7"/>
</dbReference>
<dbReference type="InterPro" id="IPR002110">
    <property type="entry name" value="Ankyrin_rpt"/>
</dbReference>
<feature type="domain" description="GPI inositol-deacylase winged helix" evidence="3">
    <location>
        <begin position="482"/>
        <end position="576"/>
    </location>
</feature>
<keyword evidence="6" id="KW-1185">Reference proteome</keyword>
<evidence type="ECO:0000256" key="2">
    <source>
        <dbReference type="PROSITE-ProRule" id="PRU00023"/>
    </source>
</evidence>
<sequence>MSFGWSVGDLIAGLEVAIRIATALQDAGGAAEKYRQTTTYLLSLSTVLYQLHPPPPGLLAIAPDVKSVHSALQAFHSKLSTKFEKSLGSVPSDWVARVRSSPRKVEYALFMEKQVEALRIKLDVPLKAINLALGIAIHKQGRDNGEVGRETLEEVVDLKAALPGLEKAVLAGVQDIVLASAQREEADRMYTTVGAWCRAVPVADTFHTHLREMAASSCQWIFRREEFMRWRGGGPLEGHQPVLWITGIPGSGKTRLATRVVESLKGEGSAVAYFYCDTKDEGRRSALSILRTWTWQVLEQRPQQLGEVAKICAREPVPGEGSMEKALMCAVAGVEGLVFVLDGLDECEEETRKKLYPIAARLAATARVLIVSREMPGSHRALKSALPHEGGLVFYRIVDGDNTDDINDYLERAVRELEIGDEEVENTVISKLQEGASGMFLWATLMLEELSSPHFFAEEYLEGLDDLPDSLDALYARILTTLNASLKTRDVTRKLFRWLTCARRPLTLPEISTTLLITIDDEVLKSRSRMPDDKLRDTLLRYCGSLVAIHESRDGGSPTVTLVHASVKDFLLEQSSSKEAFGYLILDPEETQAILAQECLTYISYNNIDFDPNTMQADEPHMSFPPAEMGRRFEVYMEQYPLLIYASLNWFLHLVIAPRDRTYTSLTRFCTSIPKTISWLQVMLRYRGDRSVYSSSPGYADYTGITTLPHVLPQHGDELNKWLQPFRTVSEGRSNLPRYVQFMYCGMANDFLPKLSVAAYFDYADYLEDCLKKGMDPNLKNYRGKTPIYAAAMAESLDAAKVLIKHGADPNVIGPGGVVALVSAIRLDDWRNADAVPFRVAEFLIESGADPCYSNGGLLALACLCASSNDTHVVSLVSCMLKHGATKVINIGKNPYWTALHWAAKAKAARLVALLLENGAEVDIGFGGDRVNARKYETPLDQACSITQQAEDVVRILLEAGASVDALHRDGRTPLHLSCRQSLWISKLLLEHGANVNAVANDGSRPLHDAVKESNIPLIDMLLARGAALDVKDIEGRTPLDLALDVATPNTRVVTALIDVGASAPDNALWELEVVKKGEVRIKKREKRAQYWPQQPRDIFETSWILQHHATSKALPRNIVLRILDLSRYWLRSISNREEPIALNDATSRRAPPYLTTEPIIGRSLSPIRELIFDVTSHDQGYSSYPECYGTYDNSWTYFEYGVATRGGGEQPFDYEGLDRRVCVNVHAKQAATTHRKPIRDYRNDGLLKRIKAGDRVQVFAQARFPGWVNYVERVSITLYTTCLLD</sequence>
<evidence type="ECO:0000259" key="3">
    <source>
        <dbReference type="Pfam" id="PF22939"/>
    </source>
</evidence>
<organism evidence="5 6">
    <name type="scientific">Pseudogymnoascus verrucosus</name>
    <dbReference type="NCBI Taxonomy" id="342668"/>
    <lineage>
        <taxon>Eukaryota</taxon>
        <taxon>Fungi</taxon>
        <taxon>Dikarya</taxon>
        <taxon>Ascomycota</taxon>
        <taxon>Pezizomycotina</taxon>
        <taxon>Leotiomycetes</taxon>
        <taxon>Thelebolales</taxon>
        <taxon>Thelebolaceae</taxon>
        <taxon>Pseudogymnoascus</taxon>
    </lineage>
</organism>
<reference evidence="6" key="2">
    <citation type="journal article" date="2018" name="Nat. Commun.">
        <title>Extreme sensitivity to ultraviolet light in the fungal pathogen causing white-nose syndrome of bats.</title>
        <authorList>
            <person name="Palmer J.M."/>
            <person name="Drees K.P."/>
            <person name="Foster J.T."/>
            <person name="Lindner D.L."/>
        </authorList>
    </citation>
    <scope>NUCLEOTIDE SEQUENCE [LARGE SCALE GENOMIC DNA]</scope>
    <source>
        <strain evidence="6">UAMH 10579</strain>
    </source>
</reference>
<feature type="domain" description="Nephrocystin 3-like N-terminal" evidence="4">
    <location>
        <begin position="217"/>
        <end position="373"/>
    </location>
</feature>
<dbReference type="Gene3D" id="1.25.40.20">
    <property type="entry name" value="Ankyrin repeat-containing domain"/>
    <property type="match status" value="2"/>
</dbReference>
<evidence type="ECO:0000313" key="5">
    <source>
        <dbReference type="EMBL" id="OBU01210.1"/>
    </source>
</evidence>
<dbReference type="STRING" id="342668.A0A2P2SWM4"/>
<dbReference type="InterPro" id="IPR056884">
    <property type="entry name" value="NPHP3-like_N"/>
</dbReference>
<dbReference type="Gene3D" id="3.40.50.300">
    <property type="entry name" value="P-loop containing nucleotide triphosphate hydrolases"/>
    <property type="match status" value="1"/>
</dbReference>
<dbReference type="InterPro" id="IPR036770">
    <property type="entry name" value="Ankyrin_rpt-contain_sf"/>
</dbReference>
<dbReference type="PROSITE" id="PS50088">
    <property type="entry name" value="ANK_REPEAT"/>
    <property type="match status" value="5"/>
</dbReference>
<dbReference type="SUPFAM" id="SSF52540">
    <property type="entry name" value="P-loop containing nucleoside triphosphate hydrolases"/>
    <property type="match status" value="1"/>
</dbReference>
<reference evidence="5 6" key="1">
    <citation type="submission" date="2016-03" db="EMBL/GenBank/DDBJ databases">
        <title>Comparative genomics of Pseudogymnoascus destructans, the fungus causing white-nose syndrome of bats.</title>
        <authorList>
            <person name="Palmer J.M."/>
            <person name="Drees K.P."/>
            <person name="Foster J.T."/>
            <person name="Lindner D.L."/>
        </authorList>
    </citation>
    <scope>NUCLEOTIDE SEQUENCE [LARGE SCALE GENOMIC DNA]</scope>
    <source>
        <strain evidence="5 6">UAMH 10579</strain>
    </source>
</reference>
<feature type="repeat" description="ANK" evidence="2">
    <location>
        <begin position="783"/>
        <end position="815"/>
    </location>
</feature>
<dbReference type="Pfam" id="PF13857">
    <property type="entry name" value="Ank_5"/>
    <property type="match status" value="1"/>
</dbReference>
<dbReference type="RefSeq" id="XP_018134942.1">
    <property type="nucleotide sequence ID" value="XM_018270434.2"/>
</dbReference>
<evidence type="ECO:0000256" key="1">
    <source>
        <dbReference type="ARBA" id="ARBA00022737"/>
    </source>
</evidence>
<gene>
    <name evidence="5" type="ORF">VE01_00906</name>
</gene>
<evidence type="ECO:0000259" key="4">
    <source>
        <dbReference type="Pfam" id="PF24883"/>
    </source>
</evidence>
<dbReference type="PANTHER" id="PTHR10039:SF14">
    <property type="entry name" value="NACHT DOMAIN-CONTAINING PROTEIN"/>
    <property type="match status" value="1"/>
</dbReference>
<dbReference type="OrthoDB" id="195446at2759"/>
<dbReference type="Pfam" id="PF24883">
    <property type="entry name" value="NPHP3_N"/>
    <property type="match status" value="1"/>
</dbReference>
<keyword evidence="2" id="KW-0040">ANK repeat</keyword>
<feature type="repeat" description="ANK" evidence="2">
    <location>
        <begin position="898"/>
        <end position="924"/>
    </location>
</feature>
<dbReference type="InterPro" id="IPR054471">
    <property type="entry name" value="GPIID_WHD"/>
</dbReference>
<dbReference type="EMBL" id="KV460207">
    <property type="protein sequence ID" value="OBU01210.1"/>
    <property type="molecule type" value="Genomic_DNA"/>
</dbReference>
<keyword evidence="1" id="KW-0677">Repeat</keyword>
<feature type="repeat" description="ANK" evidence="2">
    <location>
        <begin position="935"/>
        <end position="969"/>
    </location>
</feature>
<dbReference type="Pfam" id="PF12796">
    <property type="entry name" value="Ank_2"/>
    <property type="match status" value="1"/>
</dbReference>
<dbReference type="Proteomes" id="UP000091956">
    <property type="component" value="Unassembled WGS sequence"/>
</dbReference>
<evidence type="ECO:0000313" key="6">
    <source>
        <dbReference type="Proteomes" id="UP000091956"/>
    </source>
</evidence>
<dbReference type="GeneID" id="28834292"/>
<dbReference type="InterPro" id="IPR027417">
    <property type="entry name" value="P-loop_NTPase"/>
</dbReference>
<dbReference type="Pfam" id="PF00023">
    <property type="entry name" value="Ank"/>
    <property type="match status" value="1"/>
</dbReference>
<dbReference type="SUPFAM" id="SSF48403">
    <property type="entry name" value="Ankyrin repeat"/>
    <property type="match status" value="1"/>
</dbReference>
<dbReference type="Pfam" id="PF22939">
    <property type="entry name" value="WHD_GPIID"/>
    <property type="match status" value="1"/>
</dbReference>